<evidence type="ECO:0000256" key="2">
    <source>
        <dbReference type="ARBA" id="ARBA00022630"/>
    </source>
</evidence>
<dbReference type="GO" id="GO:0005737">
    <property type="term" value="C:cytoplasm"/>
    <property type="evidence" value="ECO:0007669"/>
    <property type="project" value="TreeGrafter"/>
</dbReference>
<proteinExistence type="inferred from homology"/>
<keyword evidence="3" id="KW-0274">FAD</keyword>
<evidence type="ECO:0000256" key="3">
    <source>
        <dbReference type="ARBA" id="ARBA00022827"/>
    </source>
</evidence>
<organism evidence="6 7">
    <name type="scientific">Phytophthora fragariae</name>
    <dbReference type="NCBI Taxonomy" id="53985"/>
    <lineage>
        <taxon>Eukaryota</taxon>
        <taxon>Sar</taxon>
        <taxon>Stramenopiles</taxon>
        <taxon>Oomycota</taxon>
        <taxon>Peronosporomycetes</taxon>
        <taxon>Peronosporales</taxon>
        <taxon>Peronosporaceae</taxon>
        <taxon>Phytophthora</taxon>
    </lineage>
</organism>
<dbReference type="PANTHER" id="PTHR43735:SF3">
    <property type="entry name" value="FERROPTOSIS SUPPRESSOR PROTEIN 1"/>
    <property type="match status" value="1"/>
</dbReference>
<dbReference type="SUPFAM" id="SSF51905">
    <property type="entry name" value="FAD/NAD(P)-binding domain"/>
    <property type="match status" value="1"/>
</dbReference>
<accession>A0A6G0Q1C0</accession>
<evidence type="ECO:0000259" key="5">
    <source>
        <dbReference type="Pfam" id="PF07992"/>
    </source>
</evidence>
<dbReference type="Gene3D" id="3.50.50.100">
    <property type="match status" value="1"/>
</dbReference>
<comment type="similarity">
    <text evidence="1">Belongs to the FAD-dependent oxidoreductase family.</text>
</comment>
<gene>
    <name evidence="6" type="ORF">PF008_g31923</name>
</gene>
<dbReference type="InterPro" id="IPR036188">
    <property type="entry name" value="FAD/NAD-bd_sf"/>
</dbReference>
<name>A0A6G0Q1C0_9STRA</name>
<comment type="caution">
    <text evidence="6">The sequence shown here is derived from an EMBL/GenBank/DDBJ whole genome shotgun (WGS) entry which is preliminary data.</text>
</comment>
<evidence type="ECO:0000256" key="1">
    <source>
        <dbReference type="ARBA" id="ARBA00006442"/>
    </source>
</evidence>
<dbReference type="Proteomes" id="UP000486351">
    <property type="component" value="Unassembled WGS sequence"/>
</dbReference>
<evidence type="ECO:0000256" key="4">
    <source>
        <dbReference type="ARBA" id="ARBA00023002"/>
    </source>
</evidence>
<keyword evidence="4" id="KW-0560">Oxidoreductase</keyword>
<dbReference type="AlphaFoldDB" id="A0A6G0Q1C0"/>
<evidence type="ECO:0000313" key="6">
    <source>
        <dbReference type="EMBL" id="KAE9265184.1"/>
    </source>
</evidence>
<keyword evidence="2" id="KW-0285">Flavoprotein</keyword>
<dbReference type="PANTHER" id="PTHR43735">
    <property type="entry name" value="APOPTOSIS-INDUCING FACTOR 1"/>
    <property type="match status" value="1"/>
</dbReference>
<dbReference type="Pfam" id="PF07992">
    <property type="entry name" value="Pyr_redox_2"/>
    <property type="match status" value="1"/>
</dbReference>
<feature type="domain" description="FAD/NAD(P)-binding" evidence="5">
    <location>
        <begin position="2"/>
        <end position="137"/>
    </location>
</feature>
<dbReference type="InterPro" id="IPR023753">
    <property type="entry name" value="FAD/NAD-binding_dom"/>
</dbReference>
<dbReference type="EMBL" id="QXFY01007891">
    <property type="protein sequence ID" value="KAE9265184.1"/>
    <property type="molecule type" value="Genomic_DNA"/>
</dbReference>
<evidence type="ECO:0000313" key="7">
    <source>
        <dbReference type="Proteomes" id="UP000486351"/>
    </source>
</evidence>
<reference evidence="6 7" key="1">
    <citation type="submission" date="2018-09" db="EMBL/GenBank/DDBJ databases">
        <title>Genomic investigation of the strawberry pathogen Phytophthora fragariae indicates pathogenicity is determined by transcriptional variation in three key races.</title>
        <authorList>
            <person name="Adams T.M."/>
            <person name="Armitage A.D."/>
            <person name="Sobczyk M.K."/>
            <person name="Bates H.J."/>
            <person name="Dunwell J.M."/>
            <person name="Nellist C.F."/>
            <person name="Harrison R.J."/>
        </authorList>
    </citation>
    <scope>NUCLEOTIDE SEQUENCE [LARGE SCALE GENOMIC DNA]</scope>
    <source>
        <strain evidence="6 7">NOV-77</strain>
    </source>
</reference>
<sequence length="205" mass="22484">MMRIVIVGGGQAGINCAQNLAKTLTDADNTEVVVLEKSGHFFHTLGAARACVDADYAKSMFVPYGNAIPKKSSGFVRIKHAVATDISPDKKEISFHPIGADDKKSGKAEKLHFDYLVLATGSTYTVPIKQDPNDYTRATTESKLQEIKVKYPDKNVTILEAHSELISRNKLSDNFYSKLHAALDAMKVNVILGERLTERLPGNSF</sequence>
<dbReference type="GO" id="GO:0050660">
    <property type="term" value="F:flavin adenine dinucleotide binding"/>
    <property type="evidence" value="ECO:0007669"/>
    <property type="project" value="TreeGrafter"/>
</dbReference>
<dbReference type="GO" id="GO:0004174">
    <property type="term" value="F:electron-transferring-flavoprotein dehydrogenase activity"/>
    <property type="evidence" value="ECO:0007669"/>
    <property type="project" value="TreeGrafter"/>
</dbReference>
<protein>
    <recommendedName>
        <fullName evidence="5">FAD/NAD(P)-binding domain-containing protein</fullName>
    </recommendedName>
</protein>